<evidence type="ECO:0000313" key="6">
    <source>
        <dbReference type="Proteomes" id="UP000033652"/>
    </source>
</evidence>
<dbReference type="PRINTS" id="PR00598">
    <property type="entry name" value="HTHMARR"/>
</dbReference>
<proteinExistence type="predicted"/>
<evidence type="ECO:0000313" key="5">
    <source>
        <dbReference type="EMBL" id="KJY53207.1"/>
    </source>
</evidence>
<dbReference type="EMBL" id="JXBX01000009">
    <property type="protein sequence ID" value="KJY53207.1"/>
    <property type="molecule type" value="Genomic_DNA"/>
</dbReference>
<dbReference type="InterPro" id="IPR036388">
    <property type="entry name" value="WH-like_DNA-bd_sf"/>
</dbReference>
<evidence type="ECO:0000256" key="1">
    <source>
        <dbReference type="ARBA" id="ARBA00023015"/>
    </source>
</evidence>
<name>A0ABD4AEA9_9BIFI</name>
<evidence type="ECO:0000256" key="3">
    <source>
        <dbReference type="ARBA" id="ARBA00023163"/>
    </source>
</evidence>
<dbReference type="InterPro" id="IPR036390">
    <property type="entry name" value="WH_DNA-bd_sf"/>
</dbReference>
<dbReference type="GeneID" id="91565988"/>
<comment type="caution">
    <text evidence="5">The sequence shown here is derived from an EMBL/GenBank/DDBJ whole genome shotgun (WGS) entry which is preliminary data.</text>
</comment>
<evidence type="ECO:0000259" key="4">
    <source>
        <dbReference type="PROSITE" id="PS50995"/>
    </source>
</evidence>
<keyword evidence="2" id="KW-0238">DNA-binding</keyword>
<dbReference type="Pfam" id="PF01047">
    <property type="entry name" value="MarR"/>
    <property type="match status" value="1"/>
</dbReference>
<dbReference type="Proteomes" id="UP000033652">
    <property type="component" value="Unassembled WGS sequence"/>
</dbReference>
<dbReference type="Gene3D" id="1.10.10.10">
    <property type="entry name" value="Winged helix-like DNA-binding domain superfamily/Winged helix DNA-binding domain"/>
    <property type="match status" value="1"/>
</dbReference>
<gene>
    <name evidence="5" type="ORF">JF68_05450</name>
</gene>
<dbReference type="PROSITE" id="PS50995">
    <property type="entry name" value="HTH_MARR_2"/>
    <property type="match status" value="1"/>
</dbReference>
<feature type="domain" description="HTH marR-type" evidence="4">
    <location>
        <begin position="1"/>
        <end position="143"/>
    </location>
</feature>
<dbReference type="SMART" id="SM00347">
    <property type="entry name" value="HTH_MARR"/>
    <property type="match status" value="1"/>
</dbReference>
<sequence length="146" mass="16783">MLRKKQYHNLSGCIAGIYRHSRNNINRYIKSNGIRGTQNDLIIHLYDHPGLSQRQIARDLCVDPSLLARDLKALIEQGLVSREQNPSDRRVNVITLTEKGSDIAQDRIKAINGWWAELFDENPQIDPEGLYKELRCVYNRLLTADA</sequence>
<dbReference type="SUPFAM" id="SSF46785">
    <property type="entry name" value="Winged helix' DNA-binding domain"/>
    <property type="match status" value="1"/>
</dbReference>
<keyword evidence="3" id="KW-0804">Transcription</keyword>
<dbReference type="AlphaFoldDB" id="A0ABD4AEA9"/>
<accession>A0ABD4AEA9</accession>
<dbReference type="InterPro" id="IPR000835">
    <property type="entry name" value="HTH_MarR-typ"/>
</dbReference>
<dbReference type="RefSeq" id="WP_045921211.1">
    <property type="nucleotide sequence ID" value="NZ_BTXF01000001.1"/>
</dbReference>
<evidence type="ECO:0000256" key="2">
    <source>
        <dbReference type="ARBA" id="ARBA00023125"/>
    </source>
</evidence>
<dbReference type="KEGG" id="bcor:BCOR_0565"/>
<dbReference type="PANTHER" id="PTHR42756:SF1">
    <property type="entry name" value="TRANSCRIPTIONAL REPRESSOR OF EMRAB OPERON"/>
    <property type="match status" value="1"/>
</dbReference>
<protein>
    <submittedName>
        <fullName evidence="5">Transcription regulator</fullName>
    </submittedName>
</protein>
<keyword evidence="1" id="KW-0805">Transcription regulation</keyword>
<organism evidence="5 6">
    <name type="scientific">Bifidobacterium coryneforme</name>
    <dbReference type="NCBI Taxonomy" id="1687"/>
    <lineage>
        <taxon>Bacteria</taxon>
        <taxon>Bacillati</taxon>
        <taxon>Actinomycetota</taxon>
        <taxon>Actinomycetes</taxon>
        <taxon>Bifidobacteriales</taxon>
        <taxon>Bifidobacteriaceae</taxon>
        <taxon>Bifidobacterium</taxon>
    </lineage>
</organism>
<reference evidence="5 6" key="1">
    <citation type="submission" date="2014-12" db="EMBL/GenBank/DDBJ databases">
        <title>Comparative genomics of the lactic acid bacteria isolated from the honey bee gut.</title>
        <authorList>
            <person name="Ellegaard K.M."/>
            <person name="Tamarit D."/>
            <person name="Javelind E."/>
            <person name="Olofsson T."/>
            <person name="Andersson S.G."/>
            <person name="Vasquez A."/>
        </authorList>
    </citation>
    <scope>NUCLEOTIDE SEQUENCE [LARGE SCALE GENOMIC DNA]</scope>
    <source>
        <strain evidence="5 6">Bma6</strain>
    </source>
</reference>
<dbReference type="PANTHER" id="PTHR42756">
    <property type="entry name" value="TRANSCRIPTIONAL REGULATOR, MARR"/>
    <property type="match status" value="1"/>
</dbReference>
<dbReference type="GO" id="GO:0003677">
    <property type="term" value="F:DNA binding"/>
    <property type="evidence" value="ECO:0007669"/>
    <property type="project" value="UniProtKB-KW"/>
</dbReference>
<dbReference type="GO" id="GO:0006355">
    <property type="term" value="P:regulation of DNA-templated transcription"/>
    <property type="evidence" value="ECO:0007669"/>
    <property type="project" value="UniProtKB-ARBA"/>
</dbReference>